<feature type="compositionally biased region" description="Gly residues" evidence="1">
    <location>
        <begin position="145"/>
        <end position="163"/>
    </location>
</feature>
<evidence type="ECO:0000256" key="1">
    <source>
        <dbReference type="SAM" id="MobiDB-lite"/>
    </source>
</evidence>
<reference evidence="2 3" key="1">
    <citation type="submission" date="2020-02" db="EMBL/GenBank/DDBJ databases">
        <title>Whole-genome analyses of novel actinobacteria.</title>
        <authorList>
            <person name="Sahin N."/>
            <person name="Gencbay T."/>
        </authorList>
    </citation>
    <scope>NUCLEOTIDE SEQUENCE [LARGE SCALE GENOMIC DNA]</scope>
    <source>
        <strain evidence="2 3">HC44</strain>
    </source>
</reference>
<comment type="caution">
    <text evidence="2">The sequence shown here is derived from an EMBL/GenBank/DDBJ whole genome shotgun (WGS) entry which is preliminary data.</text>
</comment>
<evidence type="ECO:0000313" key="2">
    <source>
        <dbReference type="EMBL" id="NGO06766.1"/>
    </source>
</evidence>
<organism evidence="2 3">
    <name type="scientific">Streptomyces scabichelini</name>
    <dbReference type="NCBI Taxonomy" id="2711217"/>
    <lineage>
        <taxon>Bacteria</taxon>
        <taxon>Bacillati</taxon>
        <taxon>Actinomycetota</taxon>
        <taxon>Actinomycetes</taxon>
        <taxon>Kitasatosporales</taxon>
        <taxon>Streptomycetaceae</taxon>
        <taxon>Streptomyces</taxon>
    </lineage>
</organism>
<dbReference type="EMBL" id="JAAKZY010000006">
    <property type="protein sequence ID" value="NGO06766.1"/>
    <property type="molecule type" value="Genomic_DNA"/>
</dbReference>
<accession>A0A6G4UYG3</accession>
<dbReference type="RefSeq" id="WP_165254680.1">
    <property type="nucleotide sequence ID" value="NZ_JAAKZY010000006.1"/>
</dbReference>
<dbReference type="AlphaFoldDB" id="A0A6G4UYG3"/>
<keyword evidence="3" id="KW-1185">Reference proteome</keyword>
<evidence type="ECO:0000313" key="3">
    <source>
        <dbReference type="Proteomes" id="UP000472335"/>
    </source>
</evidence>
<proteinExistence type="predicted"/>
<dbReference type="Proteomes" id="UP000472335">
    <property type="component" value="Unassembled WGS sequence"/>
</dbReference>
<sequence length="163" mass="16649">MSTSSWSTVVQVRIVDGSAPARDTVKTAITRTFETLETLETPDAAEAAGPAPADRSFSVETAGRRFPTGAAPLAPSGSGPATITILGDVDAVDRVAAVLSAAFATDRVAEDRTTLTLRIHPDRHALGSGAQPARHHPANIDAGAQGHGTGGHGTVRGGPQGRR</sequence>
<name>A0A6G4UYG3_9ACTN</name>
<gene>
    <name evidence="2" type="ORF">G5C60_03575</name>
</gene>
<protein>
    <submittedName>
        <fullName evidence="2">Uncharacterized protein</fullName>
    </submittedName>
</protein>
<feature type="region of interest" description="Disordered" evidence="1">
    <location>
        <begin position="124"/>
        <end position="163"/>
    </location>
</feature>